<evidence type="ECO:0000256" key="2">
    <source>
        <dbReference type="ARBA" id="ARBA00022840"/>
    </source>
</evidence>
<dbReference type="PANTHER" id="PTHR24346">
    <property type="entry name" value="MAP/MICROTUBULE AFFINITY-REGULATING KINASE"/>
    <property type="match status" value="1"/>
</dbReference>
<feature type="compositionally biased region" description="Basic and acidic residues" evidence="4">
    <location>
        <begin position="769"/>
        <end position="783"/>
    </location>
</feature>
<feature type="region of interest" description="Disordered" evidence="4">
    <location>
        <begin position="675"/>
        <end position="694"/>
    </location>
</feature>
<name>A0A8H5HG71_9AGAR</name>
<accession>A0A8H5HG71</accession>
<feature type="compositionally biased region" description="Polar residues" evidence="4">
    <location>
        <begin position="678"/>
        <end position="687"/>
    </location>
</feature>
<keyword evidence="2 3" id="KW-0067">ATP-binding</keyword>
<feature type="region of interest" description="Disordered" evidence="4">
    <location>
        <begin position="465"/>
        <end position="651"/>
    </location>
</feature>
<dbReference type="AlphaFoldDB" id="A0A8H5HG71"/>
<dbReference type="GO" id="GO:0005737">
    <property type="term" value="C:cytoplasm"/>
    <property type="evidence" value="ECO:0007669"/>
    <property type="project" value="TreeGrafter"/>
</dbReference>
<keyword evidence="1 3" id="KW-0547">Nucleotide-binding</keyword>
<evidence type="ECO:0000256" key="4">
    <source>
        <dbReference type="SAM" id="MobiDB-lite"/>
    </source>
</evidence>
<feature type="compositionally biased region" description="Low complexity" evidence="4">
    <location>
        <begin position="601"/>
        <end position="625"/>
    </location>
</feature>
<feature type="region of interest" description="Disordered" evidence="4">
    <location>
        <begin position="757"/>
        <end position="783"/>
    </location>
</feature>
<dbReference type="GO" id="GO:0000226">
    <property type="term" value="P:microtubule cytoskeleton organization"/>
    <property type="evidence" value="ECO:0007669"/>
    <property type="project" value="TreeGrafter"/>
</dbReference>
<feature type="region of interest" description="Disordered" evidence="4">
    <location>
        <begin position="700"/>
        <end position="734"/>
    </location>
</feature>
<protein>
    <recommendedName>
        <fullName evidence="5">Protein kinase domain-containing protein</fullName>
    </recommendedName>
</protein>
<dbReference type="InterPro" id="IPR008271">
    <property type="entry name" value="Ser/Thr_kinase_AS"/>
</dbReference>
<feature type="compositionally biased region" description="Low complexity" evidence="4">
    <location>
        <begin position="22"/>
        <end position="33"/>
    </location>
</feature>
<dbReference type="InterPro" id="IPR017441">
    <property type="entry name" value="Protein_kinase_ATP_BS"/>
</dbReference>
<dbReference type="GO" id="GO:0005524">
    <property type="term" value="F:ATP binding"/>
    <property type="evidence" value="ECO:0007669"/>
    <property type="project" value="UniProtKB-UniRule"/>
</dbReference>
<sequence length="783" mass="85425">MHSSATTAEPYPYKSLFSYAGSPHRSSPSPLSSTTILVHPAEGDNGDFHECLDTEQQVSAAILAHEHAQIYEGYDHHEDDDDDDDDDSEDVQSMSASLCTEHVSVSPAAMFLSAFTSPKVFAPLPDAEGQVVSGYTLSRIVGYGAFSTIRLAYSPSGDVVAVKIVKRSDHFKQGNPTLARKRVKHEAAVWSAFSHEHILPLFSAVHTSYADFFFTLYCPAGSLFDILKRDGRPALPQDDVGMMFRQVVRGLRYLHEVVLFVHRDIKLENVLVDESGVCRIGDFGMTRKIGEPDEEEDALAQQQGSDSCSVGHATVHRAVSLAVPGSKRTPRTSLHAQIARHRNSTSSVHPPTVPVKFQPGSLPYAAPELLLPHAGPLLPHPAQDIWALGVLLYALLMGRLPFVDAFEPRLQMKILNGDYEVPPDIGRGAERVLQGCLDRLDTTRWTIAMVDEVAWGIGWGAEGDDVTPADSDEEFQAQHSPSRSRSRCEDTIPADPEWQHEEPRSRASMEAASRRSSSRIKRSLSRAPVPSVHPLLTRSVSRHSHSPAPSPPVCALNASGTPARSPPTARSPSCGSSYFHDTTVLSPPASLERGRQRQKMASSHSPSPSSAPTTPTDADPIDAIPMVHPDDTIERSSSRGRRGLRADHHHHHHLHLYSTGADSSQELDVLDEGADWTAPTNTTTSPSKYIPHSADTFVGRRIPRSHSKPSYIAKSRSKPRLKVSGVSTDADAESGGRGAAVAFHKSALTGRMRGFPTNILTPVQPTTSLDRRTRSRSLESLRL</sequence>
<keyword evidence="7" id="KW-1185">Reference proteome</keyword>
<dbReference type="InterPro" id="IPR000719">
    <property type="entry name" value="Prot_kinase_dom"/>
</dbReference>
<feature type="compositionally biased region" description="Acidic residues" evidence="4">
    <location>
        <begin position="78"/>
        <end position="90"/>
    </location>
</feature>
<dbReference type="EMBL" id="JAACJP010000008">
    <property type="protein sequence ID" value="KAF5382782.1"/>
    <property type="molecule type" value="Genomic_DNA"/>
</dbReference>
<proteinExistence type="predicted"/>
<feature type="compositionally biased region" description="Polar residues" evidence="4">
    <location>
        <begin position="574"/>
        <end position="585"/>
    </location>
</feature>
<feature type="compositionally biased region" description="Basic residues" evidence="4">
    <location>
        <begin position="638"/>
        <end position="651"/>
    </location>
</feature>
<dbReference type="PROSITE" id="PS50011">
    <property type="entry name" value="PROTEIN_KINASE_DOM"/>
    <property type="match status" value="1"/>
</dbReference>
<dbReference type="SUPFAM" id="SSF56112">
    <property type="entry name" value="Protein kinase-like (PK-like)"/>
    <property type="match status" value="1"/>
</dbReference>
<feature type="domain" description="Protein kinase" evidence="5">
    <location>
        <begin position="135"/>
        <end position="456"/>
    </location>
</feature>
<dbReference type="GO" id="GO:0004674">
    <property type="term" value="F:protein serine/threonine kinase activity"/>
    <property type="evidence" value="ECO:0007669"/>
    <property type="project" value="TreeGrafter"/>
</dbReference>
<evidence type="ECO:0000256" key="3">
    <source>
        <dbReference type="PROSITE-ProRule" id="PRU10141"/>
    </source>
</evidence>
<evidence type="ECO:0000313" key="6">
    <source>
        <dbReference type="EMBL" id="KAF5382782.1"/>
    </source>
</evidence>
<feature type="compositionally biased region" description="Acidic residues" evidence="4">
    <location>
        <begin position="465"/>
        <end position="475"/>
    </location>
</feature>
<feature type="compositionally biased region" description="Basic and acidic residues" evidence="4">
    <location>
        <begin position="497"/>
        <end position="507"/>
    </location>
</feature>
<evidence type="ECO:0000313" key="7">
    <source>
        <dbReference type="Proteomes" id="UP000565441"/>
    </source>
</evidence>
<feature type="region of interest" description="Disordered" evidence="4">
    <location>
        <begin position="22"/>
        <end position="42"/>
    </location>
</feature>
<evidence type="ECO:0000256" key="1">
    <source>
        <dbReference type="ARBA" id="ARBA00022741"/>
    </source>
</evidence>
<dbReference type="PANTHER" id="PTHR24346:SF76">
    <property type="entry name" value="NON-SPECIFIC SERINE_THREONINE PROTEIN KINASE"/>
    <property type="match status" value="1"/>
</dbReference>
<dbReference type="Proteomes" id="UP000565441">
    <property type="component" value="Unassembled WGS sequence"/>
</dbReference>
<feature type="region of interest" description="Disordered" evidence="4">
    <location>
        <begin position="75"/>
        <end position="95"/>
    </location>
</feature>
<organism evidence="6 7">
    <name type="scientific">Tricholomella constricta</name>
    <dbReference type="NCBI Taxonomy" id="117010"/>
    <lineage>
        <taxon>Eukaryota</taxon>
        <taxon>Fungi</taxon>
        <taxon>Dikarya</taxon>
        <taxon>Basidiomycota</taxon>
        <taxon>Agaricomycotina</taxon>
        <taxon>Agaricomycetes</taxon>
        <taxon>Agaricomycetidae</taxon>
        <taxon>Agaricales</taxon>
        <taxon>Tricholomatineae</taxon>
        <taxon>Lyophyllaceae</taxon>
        <taxon>Tricholomella</taxon>
    </lineage>
</organism>
<dbReference type="Pfam" id="PF00069">
    <property type="entry name" value="Pkinase"/>
    <property type="match status" value="2"/>
</dbReference>
<feature type="compositionally biased region" description="Basic and acidic residues" evidence="4">
    <location>
        <begin position="628"/>
        <end position="637"/>
    </location>
</feature>
<dbReference type="InterPro" id="IPR011009">
    <property type="entry name" value="Kinase-like_dom_sf"/>
</dbReference>
<feature type="binding site" evidence="3">
    <location>
        <position position="163"/>
    </location>
    <ligand>
        <name>ATP</name>
        <dbReference type="ChEBI" id="CHEBI:30616"/>
    </ligand>
</feature>
<dbReference type="OrthoDB" id="4062651at2759"/>
<feature type="compositionally biased region" description="Low complexity" evidence="4">
    <location>
        <begin position="561"/>
        <end position="573"/>
    </location>
</feature>
<dbReference type="PROSITE" id="PS00107">
    <property type="entry name" value="PROTEIN_KINASE_ATP"/>
    <property type="match status" value="1"/>
</dbReference>
<dbReference type="Gene3D" id="1.10.510.10">
    <property type="entry name" value="Transferase(Phosphotransferase) domain 1"/>
    <property type="match status" value="2"/>
</dbReference>
<dbReference type="GO" id="GO:0035556">
    <property type="term" value="P:intracellular signal transduction"/>
    <property type="evidence" value="ECO:0007669"/>
    <property type="project" value="TreeGrafter"/>
</dbReference>
<reference evidence="6 7" key="1">
    <citation type="journal article" date="2020" name="ISME J.">
        <title>Uncovering the hidden diversity of litter-decomposition mechanisms in mushroom-forming fungi.</title>
        <authorList>
            <person name="Floudas D."/>
            <person name="Bentzer J."/>
            <person name="Ahren D."/>
            <person name="Johansson T."/>
            <person name="Persson P."/>
            <person name="Tunlid A."/>
        </authorList>
    </citation>
    <scope>NUCLEOTIDE SEQUENCE [LARGE SCALE GENOMIC DNA]</scope>
    <source>
        <strain evidence="6 7">CBS 661.87</strain>
    </source>
</reference>
<dbReference type="PROSITE" id="PS00108">
    <property type="entry name" value="PROTEIN_KINASE_ST"/>
    <property type="match status" value="1"/>
</dbReference>
<comment type="caution">
    <text evidence="6">The sequence shown here is derived from an EMBL/GenBank/DDBJ whole genome shotgun (WGS) entry which is preliminary data.</text>
</comment>
<dbReference type="SMART" id="SM00220">
    <property type="entry name" value="S_TKc"/>
    <property type="match status" value="1"/>
</dbReference>
<evidence type="ECO:0000259" key="5">
    <source>
        <dbReference type="PROSITE" id="PS50011"/>
    </source>
</evidence>
<gene>
    <name evidence="6" type="ORF">D9615_002755</name>
</gene>